<dbReference type="AlphaFoldDB" id="A0A372IUV1"/>
<dbReference type="Proteomes" id="UP000264702">
    <property type="component" value="Unassembled WGS sequence"/>
</dbReference>
<keyword evidence="10" id="KW-1185">Reference proteome</keyword>
<dbReference type="EMBL" id="QVQT01000001">
    <property type="protein sequence ID" value="RFU18717.1"/>
    <property type="molecule type" value="Genomic_DNA"/>
</dbReference>
<keyword evidence="4 7" id="KW-0812">Transmembrane</keyword>
<keyword evidence="5 8" id="KW-1133">Transmembrane helix</keyword>
<keyword evidence="7" id="KW-0520">NAD</keyword>
<evidence type="ECO:0000313" key="9">
    <source>
        <dbReference type="EMBL" id="RFU18717.1"/>
    </source>
</evidence>
<dbReference type="Gene3D" id="1.20.58.1610">
    <property type="entry name" value="NADH:ubiquinone/plastoquinone oxidoreductase, chain 3"/>
    <property type="match status" value="1"/>
</dbReference>
<proteinExistence type="inferred from homology"/>
<dbReference type="Pfam" id="PF00507">
    <property type="entry name" value="Oxidored_q4"/>
    <property type="match status" value="1"/>
</dbReference>
<protein>
    <recommendedName>
        <fullName evidence="7">NADH-quinone oxidoreductase subunit</fullName>
        <ecNumber evidence="7">7.1.1.-</ecNumber>
    </recommendedName>
</protein>
<evidence type="ECO:0000256" key="7">
    <source>
        <dbReference type="RuleBase" id="RU003639"/>
    </source>
</evidence>
<organism evidence="9 10">
    <name type="scientific">Paracidobacterium acidisoli</name>
    <dbReference type="NCBI Taxonomy" id="2303751"/>
    <lineage>
        <taxon>Bacteria</taxon>
        <taxon>Pseudomonadati</taxon>
        <taxon>Acidobacteriota</taxon>
        <taxon>Terriglobia</taxon>
        <taxon>Terriglobales</taxon>
        <taxon>Acidobacteriaceae</taxon>
        <taxon>Paracidobacterium</taxon>
    </lineage>
</organism>
<evidence type="ECO:0000313" key="10">
    <source>
        <dbReference type="Proteomes" id="UP000264702"/>
    </source>
</evidence>
<comment type="similarity">
    <text evidence="2 7">Belongs to the complex I subunit 3 family.</text>
</comment>
<comment type="catalytic activity">
    <reaction evidence="7">
        <text>a quinone + NADH + 5 H(+)(in) = a quinol + NAD(+) + 4 H(+)(out)</text>
        <dbReference type="Rhea" id="RHEA:57888"/>
        <dbReference type="ChEBI" id="CHEBI:15378"/>
        <dbReference type="ChEBI" id="CHEBI:24646"/>
        <dbReference type="ChEBI" id="CHEBI:57540"/>
        <dbReference type="ChEBI" id="CHEBI:57945"/>
        <dbReference type="ChEBI" id="CHEBI:132124"/>
    </reaction>
</comment>
<accession>A0A372IUV1</accession>
<dbReference type="InterPro" id="IPR000440">
    <property type="entry name" value="NADH_UbQ/plastoQ_OxRdtase_su3"/>
</dbReference>
<evidence type="ECO:0000256" key="5">
    <source>
        <dbReference type="ARBA" id="ARBA00022989"/>
    </source>
</evidence>
<feature type="transmembrane region" description="Helical" evidence="8">
    <location>
        <begin position="96"/>
        <end position="117"/>
    </location>
</feature>
<dbReference type="OrthoDB" id="9791970at2"/>
<evidence type="ECO:0000256" key="8">
    <source>
        <dbReference type="SAM" id="Phobius"/>
    </source>
</evidence>
<dbReference type="GO" id="GO:0005886">
    <property type="term" value="C:plasma membrane"/>
    <property type="evidence" value="ECO:0007669"/>
    <property type="project" value="UniProtKB-SubCell"/>
</dbReference>
<reference evidence="9 10" key="1">
    <citation type="submission" date="2018-08" db="EMBL/GenBank/DDBJ databases">
        <title>Acidipila sp. 4G-K13, an acidobacterium isolated from forest soil.</title>
        <authorList>
            <person name="Gao Z.-H."/>
            <person name="Qiu L.-H."/>
        </authorList>
    </citation>
    <scope>NUCLEOTIDE SEQUENCE [LARGE SCALE GENOMIC DNA]</scope>
    <source>
        <strain evidence="9 10">4G-K13</strain>
    </source>
</reference>
<evidence type="ECO:0000256" key="3">
    <source>
        <dbReference type="ARBA" id="ARBA00022448"/>
    </source>
</evidence>
<dbReference type="GO" id="GO:0008137">
    <property type="term" value="F:NADH dehydrogenase (ubiquinone) activity"/>
    <property type="evidence" value="ECO:0007669"/>
    <property type="project" value="InterPro"/>
</dbReference>
<dbReference type="GO" id="GO:0030964">
    <property type="term" value="C:NADH dehydrogenase complex"/>
    <property type="evidence" value="ECO:0007669"/>
    <property type="project" value="TreeGrafter"/>
</dbReference>
<comment type="subcellular location">
    <subcellularLocation>
        <location evidence="7">Cell membrane</location>
        <topology evidence="7">Multi-pass membrane protein</topology>
    </subcellularLocation>
    <subcellularLocation>
        <location evidence="1">Membrane</location>
    </subcellularLocation>
</comment>
<evidence type="ECO:0000256" key="6">
    <source>
        <dbReference type="ARBA" id="ARBA00023136"/>
    </source>
</evidence>
<keyword evidence="3" id="KW-0813">Transport</keyword>
<name>A0A372IUV1_9BACT</name>
<keyword evidence="7" id="KW-0874">Quinone</keyword>
<dbReference type="PANTHER" id="PTHR11058:SF9">
    <property type="entry name" value="NADH-UBIQUINONE OXIDOREDUCTASE CHAIN 3"/>
    <property type="match status" value="1"/>
</dbReference>
<feature type="transmembrane region" description="Helical" evidence="8">
    <location>
        <begin position="67"/>
        <end position="89"/>
    </location>
</feature>
<evidence type="ECO:0000256" key="4">
    <source>
        <dbReference type="ARBA" id="ARBA00022692"/>
    </source>
</evidence>
<gene>
    <name evidence="9" type="ORF">D0Y96_02320</name>
</gene>
<comment type="function">
    <text evidence="7">NDH-1 shuttles electrons from NADH, via FMN and iron-sulfur (Fe-S) centers, to quinones in the respiratory chain.</text>
</comment>
<evidence type="ECO:0000256" key="1">
    <source>
        <dbReference type="ARBA" id="ARBA00004370"/>
    </source>
</evidence>
<dbReference type="PANTHER" id="PTHR11058">
    <property type="entry name" value="NADH-UBIQUINONE OXIDOREDUCTASE CHAIN 3"/>
    <property type="match status" value="1"/>
</dbReference>
<dbReference type="EC" id="7.1.1.-" evidence="7"/>
<sequence length="125" mass="13978">MVVADNPWMTIVLLLFGALAFGTAPLALAWLWSKKFSPRKPGPDKNSIYECGLESEGDAWVRFHASYYLYAIVFLIFDVEAVFLLPFAVSFTRLSAGACIAMLVFLLLLVEGLIWAWQKGVLTWA</sequence>
<dbReference type="InterPro" id="IPR038430">
    <property type="entry name" value="NDAH_ubi_oxred_su3_sf"/>
</dbReference>
<evidence type="ECO:0000256" key="2">
    <source>
        <dbReference type="ARBA" id="ARBA00008472"/>
    </source>
</evidence>
<dbReference type="GO" id="GO:0048038">
    <property type="term" value="F:quinone binding"/>
    <property type="evidence" value="ECO:0007669"/>
    <property type="project" value="UniProtKB-KW"/>
</dbReference>
<keyword evidence="6 8" id="KW-0472">Membrane</keyword>
<comment type="caution">
    <text evidence="9">The sequence shown here is derived from an EMBL/GenBank/DDBJ whole genome shotgun (WGS) entry which is preliminary data.</text>
</comment>